<sequence>MCTCPDYYKGNRCERREDAYAKSDVPLISGTVIGLVALLFIIMFIAVSFSYRKRMRARKKRAREDREHELLVRHPNMTRALPPASVYSSGYPQYGPPGSTAPWSQPANHMFFNDDINEPASPTQYPSFQQTSAVFQRR</sequence>
<keyword evidence="2" id="KW-0472">Membrane</keyword>
<evidence type="ECO:0000256" key="2">
    <source>
        <dbReference type="SAM" id="Phobius"/>
    </source>
</evidence>
<evidence type="ECO:0000256" key="1">
    <source>
        <dbReference type="SAM" id="MobiDB-lite"/>
    </source>
</evidence>
<dbReference type="PROSITE" id="PS00022">
    <property type="entry name" value="EGF_1"/>
    <property type="match status" value="1"/>
</dbReference>
<organism evidence="4 5">
    <name type="scientific">Ridgeia piscesae</name>
    <name type="common">Tubeworm</name>
    <dbReference type="NCBI Taxonomy" id="27915"/>
    <lineage>
        <taxon>Eukaryota</taxon>
        <taxon>Metazoa</taxon>
        <taxon>Spiralia</taxon>
        <taxon>Lophotrochozoa</taxon>
        <taxon>Annelida</taxon>
        <taxon>Polychaeta</taxon>
        <taxon>Sedentaria</taxon>
        <taxon>Canalipalpata</taxon>
        <taxon>Sabellida</taxon>
        <taxon>Siboglinidae</taxon>
        <taxon>Ridgeia</taxon>
    </lineage>
</organism>
<keyword evidence="2" id="KW-1133">Transmembrane helix</keyword>
<protein>
    <recommendedName>
        <fullName evidence="3">EGF-like domain-containing protein</fullName>
    </recommendedName>
</protein>
<evidence type="ECO:0000313" key="4">
    <source>
        <dbReference type="EMBL" id="KAK2144042.1"/>
    </source>
</evidence>
<feature type="domain" description="EGF-like" evidence="3">
    <location>
        <begin position="2"/>
        <end position="13"/>
    </location>
</feature>
<gene>
    <name evidence="4" type="ORF">NP493_4347g00001</name>
</gene>
<evidence type="ECO:0000313" key="5">
    <source>
        <dbReference type="Proteomes" id="UP001209878"/>
    </source>
</evidence>
<accession>A0AAD9J004</accession>
<keyword evidence="5" id="KW-1185">Reference proteome</keyword>
<evidence type="ECO:0000259" key="3">
    <source>
        <dbReference type="PROSITE" id="PS00022"/>
    </source>
</evidence>
<reference evidence="4" key="1">
    <citation type="journal article" date="2023" name="Mol. Biol. Evol.">
        <title>Third-Generation Sequencing Reveals the Adaptive Role of the Epigenome in Three Deep-Sea Polychaetes.</title>
        <authorList>
            <person name="Perez M."/>
            <person name="Aroh O."/>
            <person name="Sun Y."/>
            <person name="Lan Y."/>
            <person name="Juniper S.K."/>
            <person name="Young C.R."/>
            <person name="Angers B."/>
            <person name="Qian P.Y."/>
        </authorList>
    </citation>
    <scope>NUCLEOTIDE SEQUENCE</scope>
    <source>
        <strain evidence="4">R07B-5</strain>
    </source>
</reference>
<feature type="transmembrane region" description="Helical" evidence="2">
    <location>
        <begin position="27"/>
        <end position="51"/>
    </location>
</feature>
<comment type="caution">
    <text evidence="4">The sequence shown here is derived from an EMBL/GenBank/DDBJ whole genome shotgun (WGS) entry which is preliminary data.</text>
</comment>
<name>A0AAD9J004_RIDPI</name>
<dbReference type="Proteomes" id="UP001209878">
    <property type="component" value="Unassembled WGS sequence"/>
</dbReference>
<proteinExistence type="predicted"/>
<feature type="region of interest" description="Disordered" evidence="1">
    <location>
        <begin position="113"/>
        <end position="138"/>
    </location>
</feature>
<dbReference type="EMBL" id="JAODUO010004330">
    <property type="protein sequence ID" value="KAK2144042.1"/>
    <property type="molecule type" value="Genomic_DNA"/>
</dbReference>
<keyword evidence="2" id="KW-0812">Transmembrane</keyword>
<feature type="compositionally biased region" description="Polar residues" evidence="1">
    <location>
        <begin position="120"/>
        <end position="138"/>
    </location>
</feature>
<dbReference type="AlphaFoldDB" id="A0AAD9J004"/>
<dbReference type="InterPro" id="IPR000742">
    <property type="entry name" value="EGF"/>
</dbReference>